<keyword evidence="2" id="KW-0547">Nucleotide-binding</keyword>
<dbReference type="GO" id="GO:0000166">
    <property type="term" value="F:nucleotide binding"/>
    <property type="evidence" value="ECO:0007669"/>
    <property type="project" value="UniProtKB-KW"/>
</dbReference>
<comment type="similarity">
    <text evidence="1 2">Belongs to the DXO/Dom3Z family.</text>
</comment>
<dbReference type="GO" id="GO:0005829">
    <property type="term" value="C:cytosol"/>
    <property type="evidence" value="ECO:0007669"/>
    <property type="project" value="TreeGrafter"/>
</dbReference>
<reference evidence="5" key="1">
    <citation type="submission" date="2022-11" db="UniProtKB">
        <authorList>
            <consortium name="WormBaseParasite"/>
        </authorList>
    </citation>
    <scope>IDENTIFICATION</scope>
</reference>
<dbReference type="AlphaFoldDB" id="A0A914CY20"/>
<comment type="cofactor">
    <cofactor evidence="2">
        <name>a divalent metal cation</name>
        <dbReference type="ChEBI" id="CHEBI:60240"/>
    </cofactor>
</comment>
<evidence type="ECO:0000256" key="1">
    <source>
        <dbReference type="ARBA" id="ARBA00006562"/>
    </source>
</evidence>
<dbReference type="GO" id="GO:0110155">
    <property type="term" value="P:NAD-cap decapping"/>
    <property type="evidence" value="ECO:0007669"/>
    <property type="project" value="TreeGrafter"/>
</dbReference>
<sequence length="195" mass="23146">MIDYLKFEQNDCPTTSKADLQNLCPIGTYQLYDKKKVILDKARFRCLREDLLEKIVDLDLSVNYDDFIAKDHFEEQFGDQIRWITAHKKKHRQSKLSEILHGSEFYTYRGLLKKIASIPFATRRSFFDATNFKIVAVKFHGVIFLCEAPRNPSFYKDSFKQDEEYSFCEDENMRAYYYGNKFEQLITSTSKYRVA</sequence>
<keyword evidence="2" id="KW-0479">Metal-binding</keyword>
<keyword evidence="2" id="KW-0378">Hydrolase</keyword>
<evidence type="ECO:0000259" key="3">
    <source>
        <dbReference type="Pfam" id="PF08652"/>
    </source>
</evidence>
<dbReference type="GO" id="GO:0034353">
    <property type="term" value="F:mRNA 5'-diphosphatase activity"/>
    <property type="evidence" value="ECO:0007669"/>
    <property type="project" value="TreeGrafter"/>
</dbReference>
<dbReference type="GO" id="GO:0046872">
    <property type="term" value="F:metal ion binding"/>
    <property type="evidence" value="ECO:0007669"/>
    <property type="project" value="UniProtKB-KW"/>
</dbReference>
<evidence type="ECO:0000256" key="2">
    <source>
        <dbReference type="RuleBase" id="RU367113"/>
    </source>
</evidence>
<keyword evidence="2" id="KW-0539">Nucleus</keyword>
<dbReference type="WBParaSite" id="ACRNAN_scaffold15123.g24140.t1">
    <property type="protein sequence ID" value="ACRNAN_scaffold15123.g24140.t1"/>
    <property type="gene ID" value="ACRNAN_scaffold15123.g24140"/>
</dbReference>
<organism evidence="4 5">
    <name type="scientific">Acrobeloides nanus</name>
    <dbReference type="NCBI Taxonomy" id="290746"/>
    <lineage>
        <taxon>Eukaryota</taxon>
        <taxon>Metazoa</taxon>
        <taxon>Ecdysozoa</taxon>
        <taxon>Nematoda</taxon>
        <taxon>Chromadorea</taxon>
        <taxon>Rhabditida</taxon>
        <taxon>Tylenchina</taxon>
        <taxon>Cephalobomorpha</taxon>
        <taxon>Cephaloboidea</taxon>
        <taxon>Cephalobidae</taxon>
        <taxon>Acrobeloides</taxon>
    </lineage>
</organism>
<name>A0A914CY20_9BILA</name>
<dbReference type="PANTHER" id="PTHR12395:SF9">
    <property type="entry name" value="DECAPPING AND EXORIBONUCLEASE PROTEIN"/>
    <property type="match status" value="1"/>
</dbReference>
<evidence type="ECO:0000313" key="4">
    <source>
        <dbReference type="Proteomes" id="UP000887540"/>
    </source>
</evidence>
<feature type="domain" description="RAI1-like" evidence="3">
    <location>
        <begin position="25"/>
        <end position="190"/>
    </location>
</feature>
<dbReference type="EC" id="3.6.1.-" evidence="2"/>
<accession>A0A914CY20</accession>
<proteinExistence type="inferred from homology"/>
<keyword evidence="2" id="KW-0540">Nuclease</keyword>
<dbReference type="GO" id="GO:0004518">
    <property type="term" value="F:nuclease activity"/>
    <property type="evidence" value="ECO:0007669"/>
    <property type="project" value="UniProtKB-KW"/>
</dbReference>
<dbReference type="PANTHER" id="PTHR12395">
    <property type="entry name" value="DOM-3 RELATED"/>
    <property type="match status" value="1"/>
</dbReference>
<keyword evidence="4" id="KW-1185">Reference proteome</keyword>
<dbReference type="Pfam" id="PF08652">
    <property type="entry name" value="RAI1"/>
    <property type="match status" value="1"/>
</dbReference>
<dbReference type="Proteomes" id="UP000887540">
    <property type="component" value="Unplaced"/>
</dbReference>
<dbReference type="InterPro" id="IPR039039">
    <property type="entry name" value="RAI1-like_fam"/>
</dbReference>
<dbReference type="GO" id="GO:0005634">
    <property type="term" value="C:nucleus"/>
    <property type="evidence" value="ECO:0007669"/>
    <property type="project" value="UniProtKB-SubCell"/>
</dbReference>
<dbReference type="GO" id="GO:0000956">
    <property type="term" value="P:nuclear-transcribed mRNA catabolic process"/>
    <property type="evidence" value="ECO:0007669"/>
    <property type="project" value="TreeGrafter"/>
</dbReference>
<comment type="function">
    <text evidence="2">Decapping enzyme for NAD-capped RNAs: specifically hydrolyzes the nicotinamide adenine dinucleotide (NAD) cap from a subset of RNAs by removing the entire NAD moiety from the 5'-end of an NAD-capped RNA.</text>
</comment>
<comment type="subcellular location">
    <subcellularLocation>
        <location evidence="2">Nucleus</location>
    </subcellularLocation>
</comment>
<dbReference type="InterPro" id="IPR013961">
    <property type="entry name" value="RAI1"/>
</dbReference>
<dbReference type="GO" id="GO:0003723">
    <property type="term" value="F:RNA binding"/>
    <property type="evidence" value="ECO:0007669"/>
    <property type="project" value="UniProtKB-KW"/>
</dbReference>
<evidence type="ECO:0000313" key="5">
    <source>
        <dbReference type="WBParaSite" id="ACRNAN_scaffold15123.g24140.t1"/>
    </source>
</evidence>
<keyword evidence="2" id="KW-0694">RNA-binding</keyword>
<protein>
    <recommendedName>
        <fullName evidence="2">Decapping nuclease</fullName>
        <ecNumber evidence="2">3.6.1.-</ecNumber>
    </recommendedName>
</protein>